<comment type="caution">
    <text evidence="2">The sequence shown here is derived from an EMBL/GenBank/DDBJ whole genome shotgun (WGS) entry which is preliminary data.</text>
</comment>
<feature type="region of interest" description="Disordered" evidence="1">
    <location>
        <begin position="20"/>
        <end position="44"/>
    </location>
</feature>
<sequence length="44" mass="4691">MNEAGDRLIEPGAYELVIGDGQPQTQAATTSAQFTIDGEQKLPE</sequence>
<evidence type="ECO:0000256" key="1">
    <source>
        <dbReference type="SAM" id="MobiDB-lite"/>
    </source>
</evidence>
<evidence type="ECO:0000313" key="3">
    <source>
        <dbReference type="Proteomes" id="UP000538666"/>
    </source>
</evidence>
<organism evidence="2 3">
    <name type="scientific">Silvibacterium bohemicum</name>
    <dbReference type="NCBI Taxonomy" id="1577686"/>
    <lineage>
        <taxon>Bacteria</taxon>
        <taxon>Pseudomonadati</taxon>
        <taxon>Acidobacteriota</taxon>
        <taxon>Terriglobia</taxon>
        <taxon>Terriglobales</taxon>
        <taxon>Acidobacteriaceae</taxon>
        <taxon>Silvibacterium</taxon>
    </lineage>
</organism>
<dbReference type="Proteomes" id="UP000538666">
    <property type="component" value="Unassembled WGS sequence"/>
</dbReference>
<reference evidence="2 3" key="1">
    <citation type="submission" date="2020-08" db="EMBL/GenBank/DDBJ databases">
        <title>Genomic Encyclopedia of Type Strains, Phase IV (KMG-IV): sequencing the most valuable type-strain genomes for metagenomic binning, comparative biology and taxonomic classification.</title>
        <authorList>
            <person name="Goeker M."/>
        </authorList>
    </citation>
    <scope>NUCLEOTIDE SEQUENCE [LARGE SCALE GENOMIC DNA]</scope>
    <source>
        <strain evidence="2 3">DSM 103733</strain>
    </source>
</reference>
<evidence type="ECO:0000313" key="2">
    <source>
        <dbReference type="EMBL" id="MBB6144656.1"/>
    </source>
</evidence>
<dbReference type="EMBL" id="JACHEK010000005">
    <property type="protein sequence ID" value="MBB6144656.1"/>
    <property type="molecule type" value="Genomic_DNA"/>
</dbReference>
<protein>
    <submittedName>
        <fullName evidence="2">Uncharacterized protein</fullName>
    </submittedName>
</protein>
<dbReference type="AlphaFoldDB" id="A0A841JTJ9"/>
<name>A0A841JTJ9_9BACT</name>
<gene>
    <name evidence="2" type="ORF">HNQ77_002612</name>
</gene>
<keyword evidence="3" id="KW-1185">Reference proteome</keyword>
<accession>A0A841JTJ9</accession>
<feature type="compositionally biased region" description="Low complexity" evidence="1">
    <location>
        <begin position="24"/>
        <end position="33"/>
    </location>
</feature>
<proteinExistence type="predicted"/>